<evidence type="ECO:0000256" key="3">
    <source>
        <dbReference type="ARBA" id="ARBA00022512"/>
    </source>
</evidence>
<accession>A0AAD7FCB2</accession>
<dbReference type="EMBL" id="JARKIF010000035">
    <property type="protein sequence ID" value="KAJ7610433.1"/>
    <property type="molecule type" value="Genomic_DNA"/>
</dbReference>
<evidence type="ECO:0000256" key="6">
    <source>
        <dbReference type="ARBA" id="ARBA00023157"/>
    </source>
</evidence>
<proteinExistence type="inferred from homology"/>
<evidence type="ECO:0000256" key="1">
    <source>
        <dbReference type="ARBA" id="ARBA00004191"/>
    </source>
</evidence>
<feature type="chain" id="PRO_5041766014" description="Hydrophobin" evidence="8">
    <location>
        <begin position="21"/>
        <end position="106"/>
    </location>
</feature>
<name>A0AAD7FCB2_9AGAR</name>
<protein>
    <recommendedName>
        <fullName evidence="8">Hydrophobin</fullName>
    </recommendedName>
</protein>
<dbReference type="Pfam" id="PF01185">
    <property type="entry name" value="Hydrophobin"/>
    <property type="match status" value="1"/>
</dbReference>
<dbReference type="AlphaFoldDB" id="A0AAD7FCB2"/>
<evidence type="ECO:0000256" key="8">
    <source>
        <dbReference type="RuleBase" id="RU365009"/>
    </source>
</evidence>
<dbReference type="Proteomes" id="UP001221142">
    <property type="component" value="Unassembled WGS sequence"/>
</dbReference>
<dbReference type="GO" id="GO:0005199">
    <property type="term" value="F:structural constituent of cell wall"/>
    <property type="evidence" value="ECO:0007669"/>
    <property type="project" value="InterPro"/>
</dbReference>
<comment type="caution">
    <text evidence="9">The sequence shown here is derived from an EMBL/GenBank/DDBJ whole genome shotgun (WGS) entry which is preliminary data.</text>
</comment>
<comment type="similarity">
    <text evidence="2 8">Belongs to the fungal hydrophobin family.</text>
</comment>
<evidence type="ECO:0000256" key="4">
    <source>
        <dbReference type="ARBA" id="ARBA00022525"/>
    </source>
</evidence>
<sequence length="106" mass="10492">MLSHLGRAVFLASCLASTLAIPQSAGLCSTGPVQCCGTVESISDPTVSRILGLPGIVVGDVTGLVGLNCVPVSTTNSQCSTSPVCCTSTQLGGLVNIGCTPVNLSL</sequence>
<evidence type="ECO:0000256" key="5">
    <source>
        <dbReference type="ARBA" id="ARBA00022729"/>
    </source>
</evidence>
<evidence type="ECO:0000256" key="2">
    <source>
        <dbReference type="ARBA" id="ARBA00010446"/>
    </source>
</evidence>
<reference evidence="9" key="1">
    <citation type="submission" date="2023-03" db="EMBL/GenBank/DDBJ databases">
        <title>Massive genome expansion in bonnet fungi (Mycena s.s.) driven by repeated elements and novel gene families across ecological guilds.</title>
        <authorList>
            <consortium name="Lawrence Berkeley National Laboratory"/>
            <person name="Harder C.B."/>
            <person name="Miyauchi S."/>
            <person name="Viragh M."/>
            <person name="Kuo A."/>
            <person name="Thoen E."/>
            <person name="Andreopoulos B."/>
            <person name="Lu D."/>
            <person name="Skrede I."/>
            <person name="Drula E."/>
            <person name="Henrissat B."/>
            <person name="Morin E."/>
            <person name="Kohler A."/>
            <person name="Barry K."/>
            <person name="LaButti K."/>
            <person name="Morin E."/>
            <person name="Salamov A."/>
            <person name="Lipzen A."/>
            <person name="Mereny Z."/>
            <person name="Hegedus B."/>
            <person name="Baldrian P."/>
            <person name="Stursova M."/>
            <person name="Weitz H."/>
            <person name="Taylor A."/>
            <person name="Grigoriev I.V."/>
            <person name="Nagy L.G."/>
            <person name="Martin F."/>
            <person name="Kauserud H."/>
        </authorList>
    </citation>
    <scope>NUCLEOTIDE SEQUENCE</scope>
    <source>
        <strain evidence="9">9284</strain>
    </source>
</reference>
<dbReference type="PROSITE" id="PS00956">
    <property type="entry name" value="HYDROPHOBIN"/>
    <property type="match status" value="1"/>
</dbReference>
<keyword evidence="10" id="KW-1185">Reference proteome</keyword>
<dbReference type="CDD" id="cd23507">
    <property type="entry name" value="hydrophobin_I"/>
    <property type="match status" value="1"/>
</dbReference>
<evidence type="ECO:0000256" key="7">
    <source>
        <dbReference type="ARBA" id="ARBA00093546"/>
    </source>
</evidence>
<gene>
    <name evidence="9" type="ORF">FB45DRAFT_942474</name>
</gene>
<dbReference type="GO" id="GO:0009277">
    <property type="term" value="C:fungal-type cell wall"/>
    <property type="evidence" value="ECO:0007669"/>
    <property type="project" value="InterPro"/>
</dbReference>
<feature type="signal peptide" evidence="8">
    <location>
        <begin position="1"/>
        <end position="20"/>
    </location>
</feature>
<evidence type="ECO:0000313" key="10">
    <source>
        <dbReference type="Proteomes" id="UP001221142"/>
    </source>
</evidence>
<evidence type="ECO:0000313" key="9">
    <source>
        <dbReference type="EMBL" id="KAJ7610433.1"/>
    </source>
</evidence>
<keyword evidence="5 8" id="KW-0732">Signal</keyword>
<dbReference type="InterPro" id="IPR001338">
    <property type="entry name" value="Class_I_Hydrophobin"/>
</dbReference>
<dbReference type="SMART" id="SM00075">
    <property type="entry name" value="HYDRO"/>
    <property type="match status" value="1"/>
</dbReference>
<comment type="subunit">
    <text evidence="7">Self-assembles to form functional amyloid fibrils called rodlets. Self-assembly into fibrillar rodlets occurs spontaneously at hydrophobic:hydrophilic interfaces and the rodlets further associate laterally to form amphipathic monolayers.</text>
</comment>
<keyword evidence="3 8" id="KW-0134">Cell wall</keyword>
<dbReference type="InterPro" id="IPR019778">
    <property type="entry name" value="Class_I_Hydrophobin_CS"/>
</dbReference>
<organism evidence="9 10">
    <name type="scientific">Roridomyces roridus</name>
    <dbReference type="NCBI Taxonomy" id="1738132"/>
    <lineage>
        <taxon>Eukaryota</taxon>
        <taxon>Fungi</taxon>
        <taxon>Dikarya</taxon>
        <taxon>Basidiomycota</taxon>
        <taxon>Agaricomycotina</taxon>
        <taxon>Agaricomycetes</taxon>
        <taxon>Agaricomycetidae</taxon>
        <taxon>Agaricales</taxon>
        <taxon>Marasmiineae</taxon>
        <taxon>Mycenaceae</taxon>
        <taxon>Roridomyces</taxon>
    </lineage>
</organism>
<comment type="subcellular location">
    <subcellularLocation>
        <location evidence="1 8">Secreted</location>
        <location evidence="1 8">Cell wall</location>
    </subcellularLocation>
</comment>
<keyword evidence="6 8" id="KW-1015">Disulfide bond</keyword>
<keyword evidence="4 8" id="KW-0964">Secreted</keyword>